<evidence type="ECO:0000259" key="1">
    <source>
        <dbReference type="Pfam" id="PF22547"/>
    </source>
</evidence>
<comment type="caution">
    <text evidence="2">The sequence shown here is derived from an EMBL/GenBank/DDBJ whole genome shotgun (WGS) entry which is preliminary data.</text>
</comment>
<dbReference type="InterPro" id="IPR054498">
    <property type="entry name" value="2H-SAK"/>
</dbReference>
<dbReference type="EMBL" id="JAEPQZ010000004">
    <property type="protein sequence ID" value="KAG2182275.1"/>
    <property type="molecule type" value="Genomic_DNA"/>
</dbReference>
<gene>
    <name evidence="2" type="ORF">INT43_007202</name>
</gene>
<evidence type="ECO:0000313" key="3">
    <source>
        <dbReference type="Proteomes" id="UP000654370"/>
    </source>
</evidence>
<dbReference type="AlphaFoldDB" id="A0A8H7PYJ7"/>
<evidence type="ECO:0000313" key="2">
    <source>
        <dbReference type="EMBL" id="KAG2182275.1"/>
    </source>
</evidence>
<keyword evidence="3" id="KW-1185">Reference proteome</keyword>
<dbReference type="Pfam" id="PF22547">
    <property type="entry name" value="2H-SAK"/>
    <property type="match status" value="1"/>
</dbReference>
<dbReference type="Proteomes" id="UP000654370">
    <property type="component" value="Unassembled WGS sequence"/>
</dbReference>
<accession>A0A8H7PYJ7</accession>
<organism evidence="2 3">
    <name type="scientific">Mortierella isabellina</name>
    <name type="common">Filamentous fungus</name>
    <name type="synonym">Umbelopsis isabellina</name>
    <dbReference type="NCBI Taxonomy" id="91625"/>
    <lineage>
        <taxon>Eukaryota</taxon>
        <taxon>Fungi</taxon>
        <taxon>Fungi incertae sedis</taxon>
        <taxon>Mucoromycota</taxon>
        <taxon>Mucoromycotina</taxon>
        <taxon>Umbelopsidomycetes</taxon>
        <taxon>Umbelopsidales</taxon>
        <taxon>Umbelopsidaceae</taxon>
        <taxon>Umbelopsis</taxon>
    </lineage>
</organism>
<feature type="domain" description="Swiss Army Knife 2H phosphoesterase" evidence="1">
    <location>
        <begin position="18"/>
        <end position="150"/>
    </location>
</feature>
<reference evidence="2" key="1">
    <citation type="submission" date="2020-12" db="EMBL/GenBank/DDBJ databases">
        <title>Metabolic potential, ecology and presence of endohyphal bacteria is reflected in genomic diversity of Mucoromycotina.</title>
        <authorList>
            <person name="Muszewska A."/>
            <person name="Okrasinska A."/>
            <person name="Steczkiewicz K."/>
            <person name="Drgas O."/>
            <person name="Orlowska M."/>
            <person name="Perlinska-Lenart U."/>
            <person name="Aleksandrzak-Piekarczyk T."/>
            <person name="Szatraj K."/>
            <person name="Zielenkiewicz U."/>
            <person name="Pilsyk S."/>
            <person name="Malc E."/>
            <person name="Mieczkowski P."/>
            <person name="Kruszewska J.S."/>
            <person name="Biernat P."/>
            <person name="Pawlowska J."/>
        </authorList>
    </citation>
    <scope>NUCLEOTIDE SEQUENCE</scope>
    <source>
        <strain evidence="2">WA0000067209</strain>
    </source>
</reference>
<protein>
    <recommendedName>
        <fullName evidence="1">Swiss Army Knife 2H phosphoesterase domain-containing protein</fullName>
    </recommendedName>
</protein>
<sequence>MTSNQQEPDITILSRGRYVSVEGPFIETCAQETCPDVSSDMRHNRVKRDGLNHHHLTFINPFELKTAGERLQAKKKVASRIIEHITSHHGVADTWNPPMDLGVGRIISKDDAVTIYKVIHWPAGQEIRRSLGLQPAFLHVTIGFAPTDVHDYKGPGSLDTLTGRAPCSDAAIDLLTYLVPYYSRDVIFLRRLAFQCWKKGYYRYLIYVLFKYLTGE</sequence>
<dbReference type="OrthoDB" id="19045at2759"/>
<name>A0A8H7PYJ7_MORIS</name>
<proteinExistence type="predicted"/>